<dbReference type="AlphaFoldDB" id="A0A7C5L9Z6"/>
<protein>
    <recommendedName>
        <fullName evidence="3">Flagellin</fullName>
    </recommendedName>
</protein>
<accession>A0A7C5L9Z6</accession>
<proteinExistence type="predicted"/>
<evidence type="ECO:0008006" key="3">
    <source>
        <dbReference type="Google" id="ProtNLM"/>
    </source>
</evidence>
<comment type="caution">
    <text evidence="2">The sequence shown here is derived from an EMBL/GenBank/DDBJ whole genome shotgun (WGS) entry which is preliminary data.</text>
</comment>
<gene>
    <name evidence="2" type="ORF">ENM11_05430</name>
</gene>
<organism evidence="2">
    <name type="scientific">Caldiarchaeum subterraneum</name>
    <dbReference type="NCBI Taxonomy" id="311458"/>
    <lineage>
        <taxon>Archaea</taxon>
        <taxon>Nitrososphaerota</taxon>
        <taxon>Candidatus Caldarchaeales</taxon>
        <taxon>Candidatus Caldarchaeaceae</taxon>
        <taxon>Candidatus Caldarchaeum</taxon>
    </lineage>
</organism>
<evidence type="ECO:0000256" key="1">
    <source>
        <dbReference type="SAM" id="Phobius"/>
    </source>
</evidence>
<feature type="transmembrane region" description="Helical" evidence="1">
    <location>
        <begin position="6"/>
        <end position="25"/>
    </location>
</feature>
<keyword evidence="1" id="KW-1133">Transmembrane helix</keyword>
<sequence length="169" mass="18864">MSGFGVLASLAYVTLLITQFTIYALTSMDNMVKMSQAALESLEKQNTFEVQLVNVDGRLIWVDITNEGPKDIRVKNLLASDLIVVYFDNSSRRKVKWVGYQPNASNGLGRWYIAEVLTNGFPLELFDPIVLPAGVEGLWNKGETLRAVVELDENFNTTLPVYVVFKVVG</sequence>
<dbReference type="EMBL" id="DRWN01000044">
    <property type="protein sequence ID" value="HHK68578.1"/>
    <property type="molecule type" value="Genomic_DNA"/>
</dbReference>
<keyword evidence="1" id="KW-0812">Transmembrane</keyword>
<name>A0A7C5L9Z6_CALS0</name>
<evidence type="ECO:0000313" key="2">
    <source>
        <dbReference type="EMBL" id="HHK68578.1"/>
    </source>
</evidence>
<keyword evidence="1" id="KW-0472">Membrane</keyword>
<reference evidence="2" key="1">
    <citation type="journal article" date="2020" name="mSystems">
        <title>Genome- and Community-Level Interaction Insights into Carbon Utilization and Element Cycling Functions of Hydrothermarchaeota in Hydrothermal Sediment.</title>
        <authorList>
            <person name="Zhou Z."/>
            <person name="Liu Y."/>
            <person name="Xu W."/>
            <person name="Pan J."/>
            <person name="Luo Z.H."/>
            <person name="Li M."/>
        </authorList>
    </citation>
    <scope>NUCLEOTIDE SEQUENCE [LARGE SCALE GENOMIC DNA]</scope>
    <source>
        <strain evidence="2">SpSt-1056</strain>
    </source>
</reference>